<accession>A0A418Y9N5</accession>
<feature type="domain" description="4'-phosphopantetheinyl transferase" evidence="11">
    <location>
        <begin position="6"/>
        <end position="119"/>
    </location>
</feature>
<dbReference type="Pfam" id="PF01648">
    <property type="entry name" value="ACPS"/>
    <property type="match status" value="1"/>
</dbReference>
<dbReference type="InterPro" id="IPR037143">
    <property type="entry name" value="4-PPantetheinyl_Trfase_dom_sf"/>
</dbReference>
<name>A0A418Y9N5_9GAMM</name>
<proteinExistence type="inferred from homology"/>
<keyword evidence="3 10" id="KW-0479">Metal-binding</keyword>
<dbReference type="GO" id="GO:0005737">
    <property type="term" value="C:cytoplasm"/>
    <property type="evidence" value="ECO:0007669"/>
    <property type="project" value="UniProtKB-SubCell"/>
</dbReference>
<evidence type="ECO:0000256" key="9">
    <source>
        <dbReference type="ARBA" id="ARBA00054726"/>
    </source>
</evidence>
<keyword evidence="5 10" id="KW-0460">Magnesium</keyword>
<feature type="binding site" evidence="10">
    <location>
        <position position="58"/>
    </location>
    <ligand>
        <name>Mg(2+)</name>
        <dbReference type="ChEBI" id="CHEBI:18420"/>
    </ligand>
</feature>
<evidence type="ECO:0000256" key="7">
    <source>
        <dbReference type="ARBA" id="ARBA00023160"/>
    </source>
</evidence>
<dbReference type="AlphaFoldDB" id="A0A418Y9N5"/>
<dbReference type="OrthoDB" id="517356at2"/>
<dbReference type="GO" id="GO:0008897">
    <property type="term" value="F:holo-[acyl-carrier-protein] synthase activity"/>
    <property type="evidence" value="ECO:0007669"/>
    <property type="project" value="UniProtKB-UniRule"/>
</dbReference>
<keyword evidence="1 10" id="KW-0444">Lipid biosynthesis</keyword>
<organism evidence="12 13">
    <name type="scientific">Motilimonas pumila</name>
    <dbReference type="NCBI Taxonomy" id="2303987"/>
    <lineage>
        <taxon>Bacteria</taxon>
        <taxon>Pseudomonadati</taxon>
        <taxon>Pseudomonadota</taxon>
        <taxon>Gammaproteobacteria</taxon>
        <taxon>Alteromonadales</taxon>
        <taxon>Alteromonadales genera incertae sedis</taxon>
        <taxon>Motilimonas</taxon>
    </lineage>
</organism>
<reference evidence="12 13" key="1">
    <citation type="submission" date="2018-09" db="EMBL/GenBank/DDBJ databases">
        <authorList>
            <person name="Wang F."/>
        </authorList>
    </citation>
    <scope>NUCLEOTIDE SEQUENCE [LARGE SCALE GENOMIC DNA]</scope>
    <source>
        <strain evidence="12 13">PLHSC7-2</strain>
    </source>
</reference>
<dbReference type="RefSeq" id="WP_119912468.1">
    <property type="nucleotide sequence ID" value="NZ_QZCH01000045.1"/>
</dbReference>
<keyword evidence="10" id="KW-0963">Cytoplasm</keyword>
<keyword evidence="6 10" id="KW-0443">Lipid metabolism</keyword>
<dbReference type="NCBIfam" id="TIGR00516">
    <property type="entry name" value="acpS"/>
    <property type="match status" value="1"/>
</dbReference>
<dbReference type="SUPFAM" id="SSF56214">
    <property type="entry name" value="4'-phosphopantetheinyl transferase"/>
    <property type="match status" value="1"/>
</dbReference>
<dbReference type="InterPro" id="IPR002582">
    <property type="entry name" value="ACPS"/>
</dbReference>
<dbReference type="Proteomes" id="UP000283255">
    <property type="component" value="Unassembled WGS sequence"/>
</dbReference>
<evidence type="ECO:0000256" key="4">
    <source>
        <dbReference type="ARBA" id="ARBA00022832"/>
    </source>
</evidence>
<dbReference type="GO" id="GO:0006633">
    <property type="term" value="P:fatty acid biosynthetic process"/>
    <property type="evidence" value="ECO:0007669"/>
    <property type="project" value="UniProtKB-UniRule"/>
</dbReference>
<evidence type="ECO:0000313" key="13">
    <source>
        <dbReference type="Proteomes" id="UP000283255"/>
    </source>
</evidence>
<comment type="catalytic activity">
    <reaction evidence="8 10">
        <text>apo-[ACP] + CoA = holo-[ACP] + adenosine 3',5'-bisphosphate + H(+)</text>
        <dbReference type="Rhea" id="RHEA:12068"/>
        <dbReference type="Rhea" id="RHEA-COMP:9685"/>
        <dbReference type="Rhea" id="RHEA-COMP:9690"/>
        <dbReference type="ChEBI" id="CHEBI:15378"/>
        <dbReference type="ChEBI" id="CHEBI:29999"/>
        <dbReference type="ChEBI" id="CHEBI:57287"/>
        <dbReference type="ChEBI" id="CHEBI:58343"/>
        <dbReference type="ChEBI" id="CHEBI:64479"/>
        <dbReference type="EC" id="2.7.8.7"/>
    </reaction>
</comment>
<evidence type="ECO:0000256" key="2">
    <source>
        <dbReference type="ARBA" id="ARBA00022679"/>
    </source>
</evidence>
<evidence type="ECO:0000259" key="11">
    <source>
        <dbReference type="Pfam" id="PF01648"/>
    </source>
</evidence>
<dbReference type="EMBL" id="QZCH01000045">
    <property type="protein sequence ID" value="RJG37975.1"/>
    <property type="molecule type" value="Genomic_DNA"/>
</dbReference>
<keyword evidence="2 10" id="KW-0808">Transferase</keyword>
<comment type="subcellular location">
    <subcellularLocation>
        <location evidence="10">Cytoplasm</location>
    </subcellularLocation>
</comment>
<comment type="similarity">
    <text evidence="10">Belongs to the P-Pant transferase superfamily. AcpS family.</text>
</comment>
<comment type="cofactor">
    <cofactor evidence="10">
        <name>Mg(2+)</name>
        <dbReference type="ChEBI" id="CHEBI:18420"/>
    </cofactor>
</comment>
<dbReference type="NCBIfam" id="TIGR00556">
    <property type="entry name" value="pantethn_trn"/>
    <property type="match status" value="1"/>
</dbReference>
<evidence type="ECO:0000256" key="3">
    <source>
        <dbReference type="ARBA" id="ARBA00022723"/>
    </source>
</evidence>
<comment type="function">
    <text evidence="9">Transfers the 4'-phosphopantetheine moiety from coenzyme A to the 'Ser-36' of acyl-carrier-protein.</text>
</comment>
<dbReference type="GO" id="GO:0000287">
    <property type="term" value="F:magnesium ion binding"/>
    <property type="evidence" value="ECO:0007669"/>
    <property type="project" value="UniProtKB-UniRule"/>
</dbReference>
<gene>
    <name evidence="10" type="primary">acpS</name>
    <name evidence="12" type="ORF">D1Z90_19490</name>
</gene>
<dbReference type="InterPro" id="IPR008278">
    <property type="entry name" value="4-PPantetheinyl_Trfase_dom"/>
</dbReference>
<feature type="binding site" evidence="10">
    <location>
        <position position="9"/>
    </location>
    <ligand>
        <name>Mg(2+)</name>
        <dbReference type="ChEBI" id="CHEBI:18420"/>
    </ligand>
</feature>
<dbReference type="FunFam" id="3.90.470.20:FF:000001">
    <property type="entry name" value="Holo-[acyl-carrier-protein] synthase"/>
    <property type="match status" value="1"/>
</dbReference>
<protein>
    <recommendedName>
        <fullName evidence="10">Holo-[acyl-carrier-protein] synthase</fullName>
        <shortName evidence="10">Holo-ACP synthase</shortName>
        <ecNumber evidence="10">2.7.8.7</ecNumber>
    </recommendedName>
    <alternativeName>
        <fullName evidence="10">4'-phosphopantetheinyl transferase AcpS</fullName>
    </alternativeName>
</protein>
<comment type="caution">
    <text evidence="12">The sequence shown here is derived from an EMBL/GenBank/DDBJ whole genome shotgun (WGS) entry which is preliminary data.</text>
</comment>
<evidence type="ECO:0000313" key="12">
    <source>
        <dbReference type="EMBL" id="RJG37975.1"/>
    </source>
</evidence>
<dbReference type="Gene3D" id="3.90.470.20">
    <property type="entry name" value="4'-phosphopantetheinyl transferase domain"/>
    <property type="match status" value="1"/>
</dbReference>
<evidence type="ECO:0000256" key="5">
    <source>
        <dbReference type="ARBA" id="ARBA00022842"/>
    </source>
</evidence>
<comment type="function">
    <text evidence="10">Transfers the 4'-phosphopantetheine moiety from coenzyme A to a Ser of acyl-carrier-protein.</text>
</comment>
<keyword evidence="7 10" id="KW-0275">Fatty acid biosynthesis</keyword>
<evidence type="ECO:0000256" key="6">
    <source>
        <dbReference type="ARBA" id="ARBA00023098"/>
    </source>
</evidence>
<keyword evidence="13" id="KW-1185">Reference proteome</keyword>
<evidence type="ECO:0000256" key="1">
    <source>
        <dbReference type="ARBA" id="ARBA00022516"/>
    </source>
</evidence>
<reference evidence="12 13" key="2">
    <citation type="submission" date="2019-01" db="EMBL/GenBank/DDBJ databases">
        <title>Motilimonas pumilus sp. nov., isolated from the gut of sea cucumber (Apostichopus japonicus).</title>
        <authorList>
            <person name="Wang F.-Q."/>
            <person name="Ren L.-H."/>
            <person name="Lin Y.-W."/>
            <person name="Sun G.-H."/>
            <person name="Du Z.-J."/>
            <person name="Zhao J.-X."/>
            <person name="Liu X.-J."/>
            <person name="Liu L.-J."/>
        </authorList>
    </citation>
    <scope>NUCLEOTIDE SEQUENCE [LARGE SCALE GENOMIC DNA]</scope>
    <source>
        <strain evidence="12 13">PLHSC7-2</strain>
    </source>
</reference>
<dbReference type="EC" id="2.7.8.7" evidence="10"/>
<keyword evidence="4 10" id="KW-0276">Fatty acid metabolism</keyword>
<dbReference type="HAMAP" id="MF_00101">
    <property type="entry name" value="AcpS"/>
    <property type="match status" value="1"/>
</dbReference>
<evidence type="ECO:0000256" key="10">
    <source>
        <dbReference type="HAMAP-Rule" id="MF_00101"/>
    </source>
</evidence>
<dbReference type="InterPro" id="IPR004568">
    <property type="entry name" value="Ppantetheine-prot_Trfase_dom"/>
</dbReference>
<evidence type="ECO:0000256" key="8">
    <source>
        <dbReference type="ARBA" id="ARBA00050875"/>
    </source>
</evidence>
<sequence length="126" mass="13456">MAIIGMGTDIVDIRRIDKLLTRSGDALAKRILAQCEWGLYQVHAHPSRYLAKRFAAKEAAAKALGTGIADGVTFSDFIVSNNGAGKPQLTLAGRAAELALGMGVKHHHISISDEKNYAVVTVILES</sequence>